<dbReference type="PROSITE" id="PS50850">
    <property type="entry name" value="MFS"/>
    <property type="match status" value="1"/>
</dbReference>
<dbReference type="CDD" id="cd17329">
    <property type="entry name" value="MFS_MdtH_MDR_like"/>
    <property type="match status" value="1"/>
</dbReference>
<dbReference type="RefSeq" id="WP_311592767.1">
    <property type="nucleotide sequence ID" value="NZ_JAVRHV010000002.1"/>
</dbReference>
<keyword evidence="2" id="KW-0813">Transport</keyword>
<sequence length="398" mass="44539">MLKRMTVSYSDSFKGLSTEVWWLALITLINRAGTMVIPFLSLYLTEHLHFTLVDVGWIMSAFGVGSLVGTWFGGFLTDKFGYYKVMVCSIIVTGVLFIGLQYLETFAMFCLGIFTVILAADVFRPAMFVALSAYSKPENKTRSVTLIRLAINLGFSAGPAIGGIIITSMGYDKLFWIDGVTCILAGILLLNVLHPKKARVLDEVVVENPVSAYSDGKFWVLFVALCLFGIVFLQYFSTIPIFYKQSHFLSEFDIGLLLGMNGFVIFIFEMPLIKWLEKLKYSKVDYMIFGTVLLGLSLVILNVSAWTGVLVIGMLLMSLGEMITFPFSNSYALDRAKNGKQGQYMALYSMSFSVSHIIAHNAGMRLVDGYGFESAWYIFTIISVVCILCFMYLLRRSN</sequence>
<feature type="transmembrane region" description="Helical" evidence="7">
    <location>
        <begin position="20"/>
        <end position="43"/>
    </location>
</feature>
<reference evidence="9 10" key="1">
    <citation type="submission" date="2023-09" db="EMBL/GenBank/DDBJ databases">
        <authorList>
            <person name="Rey-Velasco X."/>
        </authorList>
    </citation>
    <scope>NUCLEOTIDE SEQUENCE [LARGE SCALE GENOMIC DNA]</scope>
    <source>
        <strain evidence="9 10">P050</strain>
    </source>
</reference>
<comment type="subcellular location">
    <subcellularLocation>
        <location evidence="1">Cell membrane</location>
        <topology evidence="1">Multi-pass membrane protein</topology>
    </subcellularLocation>
</comment>
<feature type="transmembrane region" description="Helical" evidence="7">
    <location>
        <begin position="82"/>
        <end position="100"/>
    </location>
</feature>
<dbReference type="Gene3D" id="1.20.1250.20">
    <property type="entry name" value="MFS general substrate transporter like domains"/>
    <property type="match status" value="1"/>
</dbReference>
<evidence type="ECO:0000256" key="5">
    <source>
        <dbReference type="ARBA" id="ARBA00022989"/>
    </source>
</evidence>
<feature type="domain" description="Major facilitator superfamily (MFS) profile" evidence="8">
    <location>
        <begin position="19"/>
        <end position="398"/>
    </location>
</feature>
<dbReference type="SUPFAM" id="SSF103473">
    <property type="entry name" value="MFS general substrate transporter"/>
    <property type="match status" value="1"/>
</dbReference>
<proteinExistence type="predicted"/>
<organism evidence="9 10">
    <name type="scientific">Urechidicola vernalis</name>
    <dbReference type="NCBI Taxonomy" id="3075600"/>
    <lineage>
        <taxon>Bacteria</taxon>
        <taxon>Pseudomonadati</taxon>
        <taxon>Bacteroidota</taxon>
        <taxon>Flavobacteriia</taxon>
        <taxon>Flavobacteriales</taxon>
        <taxon>Flavobacteriaceae</taxon>
        <taxon>Urechidicola</taxon>
    </lineage>
</organism>
<keyword evidence="5 7" id="KW-1133">Transmembrane helix</keyword>
<dbReference type="PANTHER" id="PTHR23517:SF2">
    <property type="entry name" value="MULTIDRUG RESISTANCE PROTEIN MDTH"/>
    <property type="match status" value="1"/>
</dbReference>
<evidence type="ECO:0000256" key="6">
    <source>
        <dbReference type="ARBA" id="ARBA00023136"/>
    </source>
</evidence>
<evidence type="ECO:0000256" key="4">
    <source>
        <dbReference type="ARBA" id="ARBA00022692"/>
    </source>
</evidence>
<evidence type="ECO:0000256" key="1">
    <source>
        <dbReference type="ARBA" id="ARBA00004651"/>
    </source>
</evidence>
<protein>
    <submittedName>
        <fullName evidence="9">MFS transporter</fullName>
    </submittedName>
</protein>
<evidence type="ECO:0000256" key="7">
    <source>
        <dbReference type="SAM" id="Phobius"/>
    </source>
</evidence>
<feature type="transmembrane region" description="Helical" evidence="7">
    <location>
        <begin position="106"/>
        <end position="134"/>
    </location>
</feature>
<evidence type="ECO:0000256" key="2">
    <source>
        <dbReference type="ARBA" id="ARBA00022448"/>
    </source>
</evidence>
<dbReference type="EMBL" id="JAVRHV010000002">
    <property type="protein sequence ID" value="MDT0552828.1"/>
    <property type="molecule type" value="Genomic_DNA"/>
</dbReference>
<evidence type="ECO:0000313" key="9">
    <source>
        <dbReference type="EMBL" id="MDT0552828.1"/>
    </source>
</evidence>
<feature type="transmembrane region" description="Helical" evidence="7">
    <location>
        <begin position="174"/>
        <end position="193"/>
    </location>
</feature>
<feature type="transmembrane region" description="Helical" evidence="7">
    <location>
        <begin position="375"/>
        <end position="394"/>
    </location>
</feature>
<keyword evidence="4 7" id="KW-0812">Transmembrane</keyword>
<comment type="caution">
    <text evidence="9">The sequence shown here is derived from an EMBL/GenBank/DDBJ whole genome shotgun (WGS) entry which is preliminary data.</text>
</comment>
<feature type="transmembrane region" description="Helical" evidence="7">
    <location>
        <begin position="55"/>
        <end position="75"/>
    </location>
</feature>
<dbReference type="Pfam" id="PF07690">
    <property type="entry name" value="MFS_1"/>
    <property type="match status" value="1"/>
</dbReference>
<dbReference type="InterPro" id="IPR011701">
    <property type="entry name" value="MFS"/>
</dbReference>
<evidence type="ECO:0000259" key="8">
    <source>
        <dbReference type="PROSITE" id="PS50850"/>
    </source>
</evidence>
<feature type="transmembrane region" description="Helical" evidence="7">
    <location>
        <begin position="254"/>
        <end position="272"/>
    </location>
</feature>
<feature type="transmembrane region" description="Helical" evidence="7">
    <location>
        <begin position="218"/>
        <end position="242"/>
    </location>
</feature>
<keyword evidence="10" id="KW-1185">Reference proteome</keyword>
<keyword evidence="3" id="KW-1003">Cell membrane</keyword>
<feature type="transmembrane region" description="Helical" evidence="7">
    <location>
        <begin position="146"/>
        <end position="168"/>
    </location>
</feature>
<name>A0ABU2Y3P6_9FLAO</name>
<accession>A0ABU2Y3P6</accession>
<evidence type="ECO:0000256" key="3">
    <source>
        <dbReference type="ARBA" id="ARBA00022475"/>
    </source>
</evidence>
<dbReference type="InterPro" id="IPR036259">
    <property type="entry name" value="MFS_trans_sf"/>
</dbReference>
<gene>
    <name evidence="9" type="ORF">RM519_06190</name>
</gene>
<dbReference type="InterPro" id="IPR050171">
    <property type="entry name" value="MFS_Transporters"/>
</dbReference>
<dbReference type="InterPro" id="IPR020846">
    <property type="entry name" value="MFS_dom"/>
</dbReference>
<dbReference type="Proteomes" id="UP001252186">
    <property type="component" value="Unassembled WGS sequence"/>
</dbReference>
<keyword evidence="6 7" id="KW-0472">Membrane</keyword>
<feature type="transmembrane region" description="Helical" evidence="7">
    <location>
        <begin position="284"/>
        <end position="303"/>
    </location>
</feature>
<evidence type="ECO:0000313" key="10">
    <source>
        <dbReference type="Proteomes" id="UP001252186"/>
    </source>
</evidence>
<dbReference type="PANTHER" id="PTHR23517">
    <property type="entry name" value="RESISTANCE PROTEIN MDTM, PUTATIVE-RELATED-RELATED"/>
    <property type="match status" value="1"/>
</dbReference>